<dbReference type="InterPro" id="IPR036736">
    <property type="entry name" value="ACP-like_sf"/>
</dbReference>
<protein>
    <submittedName>
        <fullName evidence="9">SDR family oxidoreductase</fullName>
    </submittedName>
</protein>
<feature type="region of interest" description="C-terminal hotdog fold" evidence="4">
    <location>
        <begin position="2270"/>
        <end position="2405"/>
    </location>
</feature>
<feature type="domain" description="PKS/mFAS DH" evidence="8">
    <location>
        <begin position="2123"/>
        <end position="2405"/>
    </location>
</feature>
<dbReference type="SMART" id="SM00827">
    <property type="entry name" value="PKS_AT"/>
    <property type="match status" value="1"/>
</dbReference>
<dbReference type="SUPFAM" id="SSF55048">
    <property type="entry name" value="Probable ACP-binding domain of malonyl-CoA ACP transacylase"/>
    <property type="match status" value="1"/>
</dbReference>
<dbReference type="InterPro" id="IPR014043">
    <property type="entry name" value="Acyl_transferase_dom"/>
</dbReference>
<dbReference type="InterPro" id="IPR016036">
    <property type="entry name" value="Malonyl_transacylase_ACP-bd"/>
</dbReference>
<dbReference type="InterPro" id="IPR049900">
    <property type="entry name" value="PKS_mFAS_DH"/>
</dbReference>
<feature type="domain" description="Carrier" evidence="6">
    <location>
        <begin position="1445"/>
        <end position="1525"/>
    </location>
</feature>
<keyword evidence="3" id="KW-0808">Transferase</keyword>
<evidence type="ECO:0000256" key="2">
    <source>
        <dbReference type="ARBA" id="ARBA00022553"/>
    </source>
</evidence>
<dbReference type="SMART" id="SM00822">
    <property type="entry name" value="PKS_KR"/>
    <property type="match status" value="1"/>
</dbReference>
<feature type="domain" description="Carrier" evidence="6">
    <location>
        <begin position="1135"/>
        <end position="1215"/>
    </location>
</feature>
<evidence type="ECO:0000313" key="10">
    <source>
        <dbReference type="Proteomes" id="UP000321595"/>
    </source>
</evidence>
<dbReference type="InterPro" id="IPR016039">
    <property type="entry name" value="Thiolase-like"/>
</dbReference>
<feature type="domain" description="Carrier" evidence="6">
    <location>
        <begin position="1241"/>
        <end position="1321"/>
    </location>
</feature>
<evidence type="ECO:0000256" key="3">
    <source>
        <dbReference type="ARBA" id="ARBA00022679"/>
    </source>
</evidence>
<evidence type="ECO:0000256" key="4">
    <source>
        <dbReference type="PROSITE-ProRule" id="PRU01363"/>
    </source>
</evidence>
<dbReference type="GO" id="GO:0004315">
    <property type="term" value="F:3-oxoacyl-[acyl-carrier-protein] synthase activity"/>
    <property type="evidence" value="ECO:0007669"/>
    <property type="project" value="InterPro"/>
</dbReference>
<feature type="region of interest" description="Disordered" evidence="5">
    <location>
        <begin position="1085"/>
        <end position="1134"/>
    </location>
</feature>
<feature type="region of interest" description="N-terminal hotdog fold" evidence="4">
    <location>
        <begin position="2123"/>
        <end position="2253"/>
    </location>
</feature>
<dbReference type="Gene3D" id="3.10.129.110">
    <property type="entry name" value="Polyketide synthase dehydratase"/>
    <property type="match status" value="1"/>
</dbReference>
<dbReference type="InterPro" id="IPR057326">
    <property type="entry name" value="KR_dom"/>
</dbReference>
<evidence type="ECO:0000259" key="7">
    <source>
        <dbReference type="PROSITE" id="PS52004"/>
    </source>
</evidence>
<keyword evidence="2" id="KW-0597">Phosphoprotein</keyword>
<dbReference type="SUPFAM" id="SSF52151">
    <property type="entry name" value="FabD/lysophospholipase-like"/>
    <property type="match status" value="1"/>
</dbReference>
<dbReference type="InterPro" id="IPR036291">
    <property type="entry name" value="NAD(P)-bd_dom_sf"/>
</dbReference>
<evidence type="ECO:0000256" key="5">
    <source>
        <dbReference type="SAM" id="MobiDB-lite"/>
    </source>
</evidence>
<feature type="active site" description="Proton donor; for dehydratase activity" evidence="4">
    <location>
        <position position="2323"/>
    </location>
</feature>
<evidence type="ECO:0000259" key="8">
    <source>
        <dbReference type="PROSITE" id="PS52019"/>
    </source>
</evidence>
<dbReference type="InterPro" id="IPR032821">
    <property type="entry name" value="PKS_assoc"/>
</dbReference>
<dbReference type="InterPro" id="IPR009081">
    <property type="entry name" value="PP-bd_ACP"/>
</dbReference>
<dbReference type="KEGG" id="bbae:FRD01_21980"/>
<evidence type="ECO:0000256" key="1">
    <source>
        <dbReference type="ARBA" id="ARBA00022450"/>
    </source>
</evidence>
<dbReference type="PROSITE" id="PS50075">
    <property type="entry name" value="CARRIER"/>
    <property type="match status" value="5"/>
</dbReference>
<dbReference type="SMART" id="SM00825">
    <property type="entry name" value="PKS_KS"/>
    <property type="match status" value="1"/>
</dbReference>
<dbReference type="InterPro" id="IPR014030">
    <property type="entry name" value="Ketoacyl_synth_N"/>
</dbReference>
<dbReference type="InterPro" id="IPR014031">
    <property type="entry name" value="Ketoacyl_synth_C"/>
</dbReference>
<evidence type="ECO:0000313" key="9">
    <source>
        <dbReference type="EMBL" id="QED29852.1"/>
    </source>
</evidence>
<dbReference type="OrthoDB" id="7617297at2"/>
<dbReference type="InterPro" id="IPR020841">
    <property type="entry name" value="PKS_Beta-ketoAc_synthase_dom"/>
</dbReference>
<dbReference type="Pfam" id="PF00698">
    <property type="entry name" value="Acyl_transf_1"/>
    <property type="match status" value="1"/>
</dbReference>
<dbReference type="CDD" id="cd08953">
    <property type="entry name" value="KR_2_SDR_x"/>
    <property type="match status" value="1"/>
</dbReference>
<feature type="active site" description="Proton acceptor; for dehydratase activity" evidence="4">
    <location>
        <position position="2160"/>
    </location>
</feature>
<dbReference type="InterPro" id="IPR013968">
    <property type="entry name" value="PKS_KR"/>
</dbReference>
<dbReference type="Pfam" id="PF00550">
    <property type="entry name" value="PP-binding"/>
    <property type="match status" value="5"/>
</dbReference>
<dbReference type="Pfam" id="PF16197">
    <property type="entry name" value="KAsynt_C_assoc"/>
    <property type="match status" value="1"/>
</dbReference>
<gene>
    <name evidence="9" type="ORF">FRD01_21980</name>
</gene>
<dbReference type="Gene3D" id="3.40.366.10">
    <property type="entry name" value="Malonyl-Coenzyme A Acyl Carrier Protein, domain 2"/>
    <property type="match status" value="1"/>
</dbReference>
<dbReference type="Gene3D" id="3.30.70.250">
    <property type="entry name" value="Malonyl-CoA ACP transacylase, ACP-binding"/>
    <property type="match status" value="1"/>
</dbReference>
<dbReference type="InterPro" id="IPR018201">
    <property type="entry name" value="Ketoacyl_synth_AS"/>
</dbReference>
<keyword evidence="1" id="KW-0596">Phosphopantetheine</keyword>
<dbReference type="RefSeq" id="WP_146963085.1">
    <property type="nucleotide sequence ID" value="NZ_CP042467.1"/>
</dbReference>
<dbReference type="PANTHER" id="PTHR43074">
    <property type="entry name" value="OMEGA-3 POLYUNSATURATED FATTY ACID SYNTHASE PFAB-RELATED"/>
    <property type="match status" value="1"/>
</dbReference>
<accession>A0A5B8XVA4</accession>
<dbReference type="InterPro" id="IPR052568">
    <property type="entry name" value="PKS-FAS_Synthase"/>
</dbReference>
<dbReference type="SUPFAM" id="SSF47336">
    <property type="entry name" value="ACP-like"/>
    <property type="match status" value="5"/>
</dbReference>
<name>A0A5B8XVA4_9DELT</name>
<dbReference type="SUPFAM" id="SSF51735">
    <property type="entry name" value="NAD(P)-binding Rossmann-fold domains"/>
    <property type="match status" value="1"/>
</dbReference>
<dbReference type="PROSITE" id="PS52004">
    <property type="entry name" value="KS3_2"/>
    <property type="match status" value="1"/>
</dbReference>
<dbReference type="EMBL" id="CP042467">
    <property type="protein sequence ID" value="QED29852.1"/>
    <property type="molecule type" value="Genomic_DNA"/>
</dbReference>
<feature type="domain" description="Carrier" evidence="6">
    <location>
        <begin position="1343"/>
        <end position="1423"/>
    </location>
</feature>
<dbReference type="Pfam" id="PF00109">
    <property type="entry name" value="ketoacyl-synt"/>
    <property type="match status" value="1"/>
</dbReference>
<dbReference type="Gene3D" id="3.40.47.10">
    <property type="match status" value="1"/>
</dbReference>
<proteinExistence type="predicted"/>
<dbReference type="InterPro" id="IPR049551">
    <property type="entry name" value="PKS_DH_C"/>
</dbReference>
<keyword evidence="10" id="KW-1185">Reference proteome</keyword>
<feature type="domain" description="Ketosynthase family 3 (KS3)" evidence="7">
    <location>
        <begin position="9"/>
        <end position="466"/>
    </location>
</feature>
<dbReference type="CDD" id="cd00833">
    <property type="entry name" value="PKS"/>
    <property type="match status" value="1"/>
</dbReference>
<dbReference type="InterPro" id="IPR042104">
    <property type="entry name" value="PKS_dehydratase_sf"/>
</dbReference>
<dbReference type="Proteomes" id="UP000321595">
    <property type="component" value="Chromosome"/>
</dbReference>
<dbReference type="InterPro" id="IPR016035">
    <property type="entry name" value="Acyl_Trfase/lysoPLipase"/>
</dbReference>
<dbReference type="SUPFAM" id="SSF53901">
    <property type="entry name" value="Thiolase-like"/>
    <property type="match status" value="1"/>
</dbReference>
<dbReference type="Gene3D" id="3.40.50.720">
    <property type="entry name" value="NAD(P)-binding Rossmann-like Domain"/>
    <property type="match status" value="1"/>
</dbReference>
<dbReference type="InterPro" id="IPR001227">
    <property type="entry name" value="Ac_transferase_dom_sf"/>
</dbReference>
<dbReference type="PANTHER" id="PTHR43074:SF1">
    <property type="entry name" value="BETA-KETOACYL SYNTHASE FAMILY PROTEIN-RELATED"/>
    <property type="match status" value="1"/>
</dbReference>
<dbReference type="PROSITE" id="PS00606">
    <property type="entry name" value="KS3_1"/>
    <property type="match status" value="1"/>
</dbReference>
<evidence type="ECO:0000259" key="6">
    <source>
        <dbReference type="PROSITE" id="PS50075"/>
    </source>
</evidence>
<dbReference type="Gene3D" id="1.10.1200.10">
    <property type="entry name" value="ACP-like"/>
    <property type="match status" value="5"/>
</dbReference>
<reference evidence="9 10" key="1">
    <citation type="submission" date="2019-08" db="EMBL/GenBank/DDBJ databases">
        <authorList>
            <person name="Liang Q."/>
        </authorList>
    </citation>
    <scope>NUCLEOTIDE SEQUENCE [LARGE SCALE GENOMIC DNA]</scope>
    <source>
        <strain evidence="9 10">V1718</strain>
    </source>
</reference>
<dbReference type="Pfam" id="PF02801">
    <property type="entry name" value="Ketoacyl-synt_C"/>
    <property type="match status" value="1"/>
</dbReference>
<dbReference type="PROSITE" id="PS52019">
    <property type="entry name" value="PKS_MFAS_DH"/>
    <property type="match status" value="1"/>
</dbReference>
<dbReference type="GO" id="GO:0006633">
    <property type="term" value="P:fatty acid biosynthetic process"/>
    <property type="evidence" value="ECO:0007669"/>
    <property type="project" value="InterPro"/>
</dbReference>
<organism evidence="9 10">
    <name type="scientific">Microvenator marinus</name>
    <dbReference type="NCBI Taxonomy" id="2600177"/>
    <lineage>
        <taxon>Bacteria</taxon>
        <taxon>Deltaproteobacteria</taxon>
        <taxon>Bradymonadales</taxon>
        <taxon>Microvenatoraceae</taxon>
        <taxon>Microvenator</taxon>
    </lineage>
</organism>
<dbReference type="Pfam" id="PF08659">
    <property type="entry name" value="KR"/>
    <property type="match status" value="1"/>
</dbReference>
<sequence>MSAENTSNRPPLAVVGVSALFPGATTTAGFWRNILEAQDLISDVPESHWLIEDYYDPDPSAPDKTYAKRGGFLPKVDFDAMGWGVPPSIIPATDTSQLLALIVAEQVLKDALRSQFETASRENISVILGVTSAQELLATMVSRLQRPVWVKALREQGLSEDEVQAAADKIGDHYQPWQESSFPGLLGNVVAGRIANRLDLGGTNCVTDAACASTFSAIAMAANELYLGDSDIVIAGGVDTLNDIFMYMCFSKTPALSATGDCRPFSDQADGTMLGEGLGMVALKRLADAERDGDKIYAVLRGVGSSSDGRSKSVYAPVSEGQANALIRAYDRAGYSSNTVEIVEAHGTGTKAGDAAEFNGLKIAFEKEDSTTKQWCALGSVKSQIGHTKAAAGAAGLFKVVMALQSKTLAPTIKVERPNPKLALEESPFYINTESRPWVRPSDHPRRGSVSSFGFGGSNFHLTLEEYTGELKAERPRSLSWELITLSAADGHAVAKLARDFAARATEGMLARLSYDSHVLFEASAPARLAIVATSEADLKNKLERAAQMIEKNPSTPFQMPDGTIFGTNRTEGDVGFVFPGQGSQYVNMGAHVAMAFDTAISAWDNAAVDFGTGKRLDQVVFPIPKFTDDARAGDEEVLRATEWAQPAIGTCSVSMFRMMQALRVNPSAFAGHSFGEVTALFAAGALSEGDMLAVARKRGELMAAASELPGAMSAVAATLDVVESVLAEVGSSDVVMANHNAPDQVVISGTVEAVRKAEEAFAKRSVTVKSLPVSTAFHSPVVAASSEPFGEFLAGIEFNAPSTKVWCGETSSAYGSDVEQIRERLARQIANPVRFVDTINDMYANGVRVFVEVGPGSVLTKLVKAILHGKDDFVAISLDRRGKHGLEFFLRGLGAISVAGVQLDFEAIWAGYGVPEDISARPKPKLSVAIDGSNHGKKYPPVGGAAALPKPNPPRQPEVIEREVIKEVPVEVIKEVPVEVPVYVNSGAPAGQQASHNAPASSEWIATWQEAHKQNAMSLMAFQHAMTQSQTAFIQAIETSYKSLGNAHGQAAQPAHTQGFAQKQLTQQDFAPQSFAPQSFAPQSFAPQSVAQPSPAPAQQPTQTNGAFKIPNAPVAATPAPAPTPAPQTQATPVSAGNLEASMLKVVSAKTGYPIEMLDLNMDLERDLGVDSIKRVEIMAALQDLEPGLPSVDAGQLAGLRTLGEIVEHVHAGSVRVGQTAVPAAPSMPAQAPASTTTSTPGVNLHALMLKAVSDKTGYPEEMLELSMDLEGDLGIDSIKRVEILAAVQEQAPGMPDVDTNKMGSLRTLGEIVEYMQGLMPASLTPVSAHSNATPAAAPASAPGVDLHALMLKAVSDKTGYPEEMLELSMDLEGDLGIDSIKRVEILAAVQEQAPGMPDVDTNKMGSLRTLGEIVEYMQGLMPASSAPAQVPVTSTPAALPAQTPGVDLHALMLAAVAEKTGYPAEMLELSMDLEGDLGIDSIKRVEILAAVQEQAPGMPDVDTNKMGSLRTLGQIVEYMQGLMPASSTPAPAQASAPVANASVATPGVDLHALMLAAVAEKTGYPAEMLELSMDLEGDLGIDSIKRVEILAAVQEQAPGMPDVDTNKMGSLRTLGQIVEYMQGLMPGASAVSAPVAQAAAPSTPAVSKAAPANLGRFTLKMVEREPAGLAQAHLFGTTVYVTKDQLGVAEHLVSGLKTLGVDALVTESVPANAKAAVFLGGINPIETAEEGVQIEKSAFEAAKALAPNVKDGGLFVTVQDTGGAFGTTDFDPVRAYVGGLPGLVKTAAQEWTEASLKAIDIQTQGLSPEAIALALVTELVRGGADIEVGLVGSKRLVPQSVAADVPAGSVRINAGDVVVVSGGARGVTASCVIEWASRSKASFVLLGRTPLQDEPATYASASTDADLKRVLLAEAKASGEAITPAQLSRKVSRVLANREVNETIAAIEKAGGRAKYVAADVQDADALNTALAQVRNEWGPIKAVVHGAGVLADKYIADMSQDDFDFVFNTKVGGWRALMSALKTDPVEVVCMFSSVAGRCGNAGQANYSMANEVLNKIAQAEQGVNPNMLVKSLGWGPWEGGMVSPELKAHFERMGVPMIPLEVGAKMFADEMQSTTADVELVLGGEPRSEALIGGKERPFKLEVNINHVTHGFLRGHSIAGAAVVPVVLVLEWFSRLARAARPDLHLSVIKNLKVLKGIRLQDFEGAGDRFVLTSWPVANGSDLTLQMELHSASGALHYRAMAELSTSPVLMPKNTLATPSLNTWGSARVYGDVLFHTDDFQVIKELEGVSAQGIAGALKGVHEAQWNWDAWQTDVAAFDGGLQMLLLWAREGMGGAVLPMGIGELRMTGQAPSEGEIRCVAQCKASSSSSAVADLVFTDAKGATFAEMKHVELVKRPDVKS</sequence>
<dbReference type="Pfam" id="PF14765">
    <property type="entry name" value="PS-DH"/>
    <property type="match status" value="1"/>
</dbReference>
<feature type="domain" description="Carrier" evidence="6">
    <location>
        <begin position="1547"/>
        <end position="1627"/>
    </location>
</feature>
<feature type="compositionally biased region" description="Low complexity" evidence="5">
    <location>
        <begin position="1085"/>
        <end position="1104"/>
    </location>
</feature>